<keyword evidence="1" id="KW-0472">Membrane</keyword>
<dbReference type="Proteomes" id="UP000006431">
    <property type="component" value="Unassembled WGS sequence"/>
</dbReference>
<protein>
    <submittedName>
        <fullName evidence="4">Diguanylate cyclase/phosphodiesterase (GGDEF &amp; EAL domains) with PAS/PAC sensor(S)</fullName>
    </submittedName>
</protein>
<evidence type="ECO:0000259" key="2">
    <source>
        <dbReference type="PROSITE" id="PS50883"/>
    </source>
</evidence>
<dbReference type="GO" id="GO:0071111">
    <property type="term" value="F:cyclic-guanylate-specific phosphodiesterase activity"/>
    <property type="evidence" value="ECO:0007669"/>
    <property type="project" value="InterPro"/>
</dbReference>
<dbReference type="Gene3D" id="3.30.450.20">
    <property type="entry name" value="PAS domain"/>
    <property type="match status" value="1"/>
</dbReference>
<feature type="domain" description="GGDEF" evidence="3">
    <location>
        <begin position="355"/>
        <end position="486"/>
    </location>
</feature>
<dbReference type="PANTHER" id="PTHR33121">
    <property type="entry name" value="CYCLIC DI-GMP PHOSPHODIESTERASE PDEF"/>
    <property type="match status" value="1"/>
</dbReference>
<dbReference type="SMART" id="SM00052">
    <property type="entry name" value="EAL"/>
    <property type="match status" value="1"/>
</dbReference>
<dbReference type="eggNOG" id="COG5001">
    <property type="taxonomic scope" value="Bacteria"/>
</dbReference>
<organism evidence="4 5">
    <name type="scientific">Sulfurimonas gotlandica (strain DSM 19862 / JCM 16533 / GD1)</name>
    <dbReference type="NCBI Taxonomy" id="929558"/>
    <lineage>
        <taxon>Bacteria</taxon>
        <taxon>Pseudomonadati</taxon>
        <taxon>Campylobacterota</taxon>
        <taxon>Epsilonproteobacteria</taxon>
        <taxon>Campylobacterales</taxon>
        <taxon>Sulfurimonadaceae</taxon>
        <taxon>Sulfurimonas</taxon>
    </lineage>
</organism>
<dbReference type="InterPro" id="IPR029787">
    <property type="entry name" value="Nucleotide_cyclase"/>
</dbReference>
<feature type="transmembrane region" description="Helical" evidence="1">
    <location>
        <begin position="288"/>
        <end position="310"/>
    </location>
</feature>
<dbReference type="InterPro" id="IPR043128">
    <property type="entry name" value="Rev_trsase/Diguanyl_cyclase"/>
</dbReference>
<dbReference type="PANTHER" id="PTHR33121:SF71">
    <property type="entry name" value="OXYGEN SENSOR PROTEIN DOSP"/>
    <property type="match status" value="1"/>
</dbReference>
<feature type="domain" description="EAL" evidence="2">
    <location>
        <begin position="495"/>
        <end position="748"/>
    </location>
</feature>
<accession>H1FS15</accession>
<proteinExistence type="predicted"/>
<dbReference type="InterPro" id="IPR000160">
    <property type="entry name" value="GGDEF_dom"/>
</dbReference>
<comment type="caution">
    <text evidence="4">The sequence shown here is derived from an EMBL/GenBank/DDBJ whole genome shotgun (WGS) entry which is preliminary data.</text>
</comment>
<dbReference type="NCBIfam" id="TIGR00254">
    <property type="entry name" value="GGDEF"/>
    <property type="match status" value="1"/>
</dbReference>
<reference evidence="4 5" key="1">
    <citation type="journal article" date="2012" name="Proc. Natl. Acad. Sci. U.S.A.">
        <title>Genome and physiology of a model Epsilonproteobacterium responsible for sulfide detoxification in marine oxygen depletion zones.</title>
        <authorList>
            <person name="Grote J."/>
            <person name="Schott T."/>
            <person name="Bruckner C.G."/>
            <person name="Glockner F.O."/>
            <person name="Jost G."/>
            <person name="Teeling H."/>
            <person name="Labrenz M."/>
            <person name="Jurgens K."/>
        </authorList>
    </citation>
    <scope>NUCLEOTIDE SEQUENCE [LARGE SCALE GENOMIC DNA]</scope>
    <source>
        <strain evidence="4 5">GD1</strain>
    </source>
</reference>
<name>H1FS15_SULGG</name>
<dbReference type="EMBL" id="AFRZ01000001">
    <property type="protein sequence ID" value="EHP31095.1"/>
    <property type="molecule type" value="Genomic_DNA"/>
</dbReference>
<dbReference type="Gene3D" id="3.30.70.270">
    <property type="match status" value="1"/>
</dbReference>
<gene>
    <name evidence="4" type="ORF">SMGD1_2573</name>
</gene>
<evidence type="ECO:0000313" key="5">
    <source>
        <dbReference type="Proteomes" id="UP000006431"/>
    </source>
</evidence>
<dbReference type="HOGENOM" id="CLU_000445_70_20_7"/>
<dbReference type="SMART" id="SM00267">
    <property type="entry name" value="GGDEF"/>
    <property type="match status" value="1"/>
</dbReference>
<dbReference type="Pfam" id="PF00563">
    <property type="entry name" value="EAL"/>
    <property type="match status" value="1"/>
</dbReference>
<dbReference type="AlphaFoldDB" id="H1FS15"/>
<dbReference type="CDD" id="cd18773">
    <property type="entry name" value="PDC1_HK_sensor"/>
    <property type="match status" value="1"/>
</dbReference>
<keyword evidence="1" id="KW-0812">Transmembrane</keyword>
<dbReference type="STRING" id="929558.SMGD1_2573"/>
<evidence type="ECO:0000259" key="3">
    <source>
        <dbReference type="PROSITE" id="PS50887"/>
    </source>
</evidence>
<dbReference type="InterPro" id="IPR050706">
    <property type="entry name" value="Cyclic-di-GMP_PDE-like"/>
</dbReference>
<dbReference type="CDD" id="cd01949">
    <property type="entry name" value="GGDEF"/>
    <property type="match status" value="1"/>
</dbReference>
<dbReference type="SUPFAM" id="SSF141868">
    <property type="entry name" value="EAL domain-like"/>
    <property type="match status" value="1"/>
</dbReference>
<dbReference type="CDD" id="cd01948">
    <property type="entry name" value="EAL"/>
    <property type="match status" value="1"/>
</dbReference>
<dbReference type="InterPro" id="IPR035919">
    <property type="entry name" value="EAL_sf"/>
</dbReference>
<evidence type="ECO:0000313" key="4">
    <source>
        <dbReference type="EMBL" id="EHP31095.1"/>
    </source>
</evidence>
<dbReference type="Gene3D" id="3.20.20.450">
    <property type="entry name" value="EAL domain"/>
    <property type="match status" value="1"/>
</dbReference>
<evidence type="ECO:0000256" key="1">
    <source>
        <dbReference type="SAM" id="Phobius"/>
    </source>
</evidence>
<dbReference type="Pfam" id="PF00990">
    <property type="entry name" value="GGDEF"/>
    <property type="match status" value="1"/>
</dbReference>
<sequence>MLLGALLLLIALLYLSYTNVKDRHLTSAEHHTEIISRSVNADFLQEDIILGIVGEQLFKDENYKNEKKTKEILDTLLKQNQYLVSFGLADVNGNILISNSQVKLKHKKNLLTDKITSYDFKRSLTSNNMVVARTYYFKTIKEWIIPLRKAIRDKNGNVIGVVIAGIKNNKNSNYLDGLKLSKDNVVLIIKDFDDENNVYRLYSGGGSNVSNETLYDFPIASDVAALVNKRVKEKYKYSLNELRTNGQTVSIYMTDGFKEEKIAGLKYDEKYNLWISVEGNASEVWHEFLNILLAHVIMFTLSFIVFFLLFRNIATSEERKNRELIYQVQHDTLTGLPNRTYMYENIKKYKTKHREIYHVLYIDLDNFKNINDKFGHTVGDKILVEVAHRLNSFFDEEDMLIRQGGDEFIVLRECIDETKIEENLETLITLISKVYHVDSKEFRIGASVGIAQYPVDALTIEELLSLADTAMYEAKKRKNSYCLFSEKMRHNNIVKSDIEYELRGAIENNELWMAYQPQINADGTLYGVEALIRWENKKLGFVGPDKFISIAEETGLMRELGDFIISTSLREIEKIQTKLDMRFYLSINISVVQLIEADFLANLLREVENAKFDRASLTLEITESLSIESLDDVLPLLYEIQEHNIKISLDDFGTGYSSLSMLRELPINELKIDKSFIDKILYDENEKALVQSIINIGKNFNMKTLAEGVESNDQVKVLKALNCDIFQGYYYSKPLSKENLIEFLKKEKI</sequence>
<dbReference type="SUPFAM" id="SSF55073">
    <property type="entry name" value="Nucleotide cyclase"/>
    <property type="match status" value="1"/>
</dbReference>
<dbReference type="InterPro" id="IPR001633">
    <property type="entry name" value="EAL_dom"/>
</dbReference>
<dbReference type="PATRIC" id="fig|929558.5.peg.2561"/>
<keyword evidence="1" id="KW-1133">Transmembrane helix</keyword>
<keyword evidence="5" id="KW-1185">Reference proteome</keyword>
<dbReference type="PROSITE" id="PS50887">
    <property type="entry name" value="GGDEF"/>
    <property type="match status" value="1"/>
</dbReference>
<dbReference type="PROSITE" id="PS50883">
    <property type="entry name" value="EAL"/>
    <property type="match status" value="1"/>
</dbReference>